<reference evidence="9" key="1">
    <citation type="journal article" date="2014" name="Int. J. Syst. Evol. Microbiol.">
        <title>Complete genome sequence of Corynebacterium casei LMG S-19264T (=DSM 44701T), isolated from a smear-ripened cheese.</title>
        <authorList>
            <consortium name="US DOE Joint Genome Institute (JGI-PGF)"/>
            <person name="Walter F."/>
            <person name="Albersmeier A."/>
            <person name="Kalinowski J."/>
            <person name="Ruckert C."/>
        </authorList>
    </citation>
    <scope>NUCLEOTIDE SEQUENCE</scope>
    <source>
        <strain evidence="9">KCTC 22169</strain>
    </source>
</reference>
<comment type="similarity">
    <text evidence="2">Belongs to the tellurite-resistance/dicarboxylate transporter (TDT) family.</text>
</comment>
<feature type="transmembrane region" description="Helical" evidence="8">
    <location>
        <begin position="94"/>
        <end position="118"/>
    </location>
</feature>
<sequence>MFPGYFSVVMATGALAVCAHLLGLVSLSYILFSVGTCLYVLLGYLNAVRLKVFPSAFILDFTSHARGPGFFTWVAATSILGSCSYLLFENRLLTTGFWALACVLWVLIMYNFFFFVTIRERKPTLTEGINGAWLLAAVGTQSVSVITSLLMPLKALYPIGPLIAICSFLLGCMLYLAIITLIFYRLTFLKVTVELLTPPYWINMGAVAITTLAGSTLLLKANGHELIVSLAPFLRGFTLLFWTTATWWIPLLVGLTVWRHGIRRYPVRYEPQVWSMIFPLAMYSTGSFQLAQALDIPPLLWIPRILFWITLLLWIVAMLGLMLSAPKRAPEVSTHR</sequence>
<feature type="transmembrane region" description="Helical" evidence="8">
    <location>
        <begin position="69"/>
        <end position="88"/>
    </location>
</feature>
<keyword evidence="3" id="KW-0813">Transport</keyword>
<dbReference type="PANTHER" id="PTHR31686:SF1">
    <property type="entry name" value="SULFITE EFFLUX PUMP SSU1"/>
    <property type="match status" value="1"/>
</dbReference>
<evidence type="ECO:0000256" key="5">
    <source>
        <dbReference type="ARBA" id="ARBA00022692"/>
    </source>
</evidence>
<evidence type="ECO:0000256" key="4">
    <source>
        <dbReference type="ARBA" id="ARBA00022475"/>
    </source>
</evidence>
<evidence type="ECO:0000313" key="10">
    <source>
        <dbReference type="Proteomes" id="UP000626148"/>
    </source>
</evidence>
<dbReference type="GO" id="GO:0000319">
    <property type="term" value="F:sulfite transmembrane transporter activity"/>
    <property type="evidence" value="ECO:0007669"/>
    <property type="project" value="TreeGrafter"/>
</dbReference>
<keyword evidence="7 8" id="KW-0472">Membrane</keyword>
<dbReference type="InterPro" id="IPR038665">
    <property type="entry name" value="Voltage-dep_anion_channel_sf"/>
</dbReference>
<keyword evidence="6 8" id="KW-1133">Transmembrane helix</keyword>
<organism evidence="9 10">
    <name type="scientific">Saccharospirillum salsuginis</name>
    <dbReference type="NCBI Taxonomy" id="418750"/>
    <lineage>
        <taxon>Bacteria</taxon>
        <taxon>Pseudomonadati</taxon>
        <taxon>Pseudomonadota</taxon>
        <taxon>Gammaproteobacteria</taxon>
        <taxon>Oceanospirillales</taxon>
        <taxon>Saccharospirillaceae</taxon>
        <taxon>Saccharospirillum</taxon>
    </lineage>
</organism>
<keyword evidence="5 8" id="KW-0812">Transmembrane</keyword>
<feature type="transmembrane region" description="Helical" evidence="8">
    <location>
        <begin position="162"/>
        <end position="188"/>
    </location>
</feature>
<name>A0A918KKG4_9GAMM</name>
<dbReference type="CDD" id="cd09319">
    <property type="entry name" value="TDT_like_1"/>
    <property type="match status" value="1"/>
</dbReference>
<reference evidence="9" key="2">
    <citation type="submission" date="2020-09" db="EMBL/GenBank/DDBJ databases">
        <authorList>
            <person name="Sun Q."/>
            <person name="Kim S."/>
        </authorList>
    </citation>
    <scope>NUCLEOTIDE SEQUENCE</scope>
    <source>
        <strain evidence="9">KCTC 22169</strain>
    </source>
</reference>
<feature type="transmembrane region" description="Helical" evidence="8">
    <location>
        <begin position="5"/>
        <end position="23"/>
    </location>
</feature>
<feature type="transmembrane region" description="Helical" evidence="8">
    <location>
        <begin position="200"/>
        <end position="219"/>
    </location>
</feature>
<dbReference type="InterPro" id="IPR051629">
    <property type="entry name" value="Sulfite_efflux_TDT"/>
</dbReference>
<gene>
    <name evidence="9" type="ORF">GCM10007392_37360</name>
</gene>
<keyword evidence="10" id="KW-1185">Reference proteome</keyword>
<dbReference type="EMBL" id="BMXR01000010">
    <property type="protein sequence ID" value="GGX66234.1"/>
    <property type="molecule type" value="Genomic_DNA"/>
</dbReference>
<dbReference type="GO" id="GO:0005886">
    <property type="term" value="C:plasma membrane"/>
    <property type="evidence" value="ECO:0007669"/>
    <property type="project" value="UniProtKB-SubCell"/>
</dbReference>
<proteinExistence type="inferred from homology"/>
<evidence type="ECO:0000256" key="2">
    <source>
        <dbReference type="ARBA" id="ARBA00008566"/>
    </source>
</evidence>
<protein>
    <submittedName>
        <fullName evidence="9">C4-dicarboxylate transporter</fullName>
    </submittedName>
</protein>
<dbReference type="PANTHER" id="PTHR31686">
    <property type="match status" value="1"/>
</dbReference>
<feature type="transmembrane region" description="Helical" evidence="8">
    <location>
        <begin position="130"/>
        <end position="150"/>
    </location>
</feature>
<keyword evidence="4" id="KW-1003">Cell membrane</keyword>
<evidence type="ECO:0000256" key="7">
    <source>
        <dbReference type="ARBA" id="ARBA00023136"/>
    </source>
</evidence>
<evidence type="ECO:0000313" key="9">
    <source>
        <dbReference type="EMBL" id="GGX66234.1"/>
    </source>
</evidence>
<dbReference type="Proteomes" id="UP000626148">
    <property type="component" value="Unassembled WGS sequence"/>
</dbReference>
<comment type="caution">
    <text evidence="9">The sequence shown here is derived from an EMBL/GenBank/DDBJ whole genome shotgun (WGS) entry which is preliminary data.</text>
</comment>
<dbReference type="Pfam" id="PF03595">
    <property type="entry name" value="SLAC1"/>
    <property type="match status" value="1"/>
</dbReference>
<feature type="transmembrane region" description="Helical" evidence="8">
    <location>
        <begin position="273"/>
        <end position="293"/>
    </location>
</feature>
<comment type="subcellular location">
    <subcellularLocation>
        <location evidence="1">Cell membrane</location>
        <topology evidence="1">Multi-pass membrane protein</topology>
    </subcellularLocation>
</comment>
<dbReference type="AlphaFoldDB" id="A0A918KKG4"/>
<evidence type="ECO:0000256" key="1">
    <source>
        <dbReference type="ARBA" id="ARBA00004651"/>
    </source>
</evidence>
<feature type="transmembrane region" description="Helical" evidence="8">
    <location>
        <begin position="305"/>
        <end position="326"/>
    </location>
</feature>
<evidence type="ECO:0000256" key="3">
    <source>
        <dbReference type="ARBA" id="ARBA00022448"/>
    </source>
</evidence>
<feature type="transmembrane region" description="Helical" evidence="8">
    <location>
        <begin position="29"/>
        <end position="48"/>
    </location>
</feature>
<feature type="transmembrane region" description="Helical" evidence="8">
    <location>
        <begin position="239"/>
        <end position="261"/>
    </location>
</feature>
<evidence type="ECO:0000256" key="6">
    <source>
        <dbReference type="ARBA" id="ARBA00022989"/>
    </source>
</evidence>
<dbReference type="Gene3D" id="1.50.10.150">
    <property type="entry name" value="Voltage-dependent anion channel"/>
    <property type="match status" value="1"/>
</dbReference>
<dbReference type="InterPro" id="IPR004695">
    <property type="entry name" value="SLAC1/Mae1/Ssu1/TehA"/>
</dbReference>
<accession>A0A918KKG4</accession>
<evidence type="ECO:0000256" key="8">
    <source>
        <dbReference type="SAM" id="Phobius"/>
    </source>
</evidence>